<evidence type="ECO:0000256" key="4">
    <source>
        <dbReference type="ARBA" id="ARBA00022989"/>
    </source>
</evidence>
<evidence type="ECO:0000259" key="7">
    <source>
        <dbReference type="Pfam" id="PF02687"/>
    </source>
</evidence>
<dbReference type="PANTHER" id="PTHR30287:SF2">
    <property type="entry name" value="BLL1001 PROTEIN"/>
    <property type="match status" value="1"/>
</dbReference>
<keyword evidence="9" id="KW-1185">Reference proteome</keyword>
<feature type="transmembrane region" description="Helical" evidence="6">
    <location>
        <begin position="2716"/>
        <end position="2739"/>
    </location>
</feature>
<keyword evidence="2" id="KW-1003">Cell membrane</keyword>
<feature type="domain" description="ABC3 transporter permease C-terminal" evidence="7">
    <location>
        <begin position="2625"/>
        <end position="2744"/>
    </location>
</feature>
<sequence>MINLLKEVFKSLSKNKVTVIGLTILVFITCGLFTLLFDVKKSYTSTLNEFQKVSKIQDLTVDLDVNPTGEAPNGGYDQVNEEGQKTNKQSVYIPTNTKKFHTVDKYLSTPVKYLNYIPLNEITNDSSLTNSYIDSELFQTWFLNSQKNLGNVIFDLNDASIQFLEDETINIWTKQNDSFIKKTNNFQIVPTTHFRFVKDYALKDFAKVYNTPNPQDSKANDFIISPSDLFINPSTKEATFEVGIYNAWKKEGDVLTISGEEVAKMLGFELVNDRYEFKNSPKDFSYQNPELVSNKNIDPNSRINLQFSLENYFRENNITEINARQNEKFVFSKNTKYHFPINWVQFTEREINFFRYSFILNWDKNVNENYSNWRGTYHEFIKSVYQNNGNQIPGDLENANYWIKSTKERKWTGGNKPGDFNQYNDKISEDDLDVTFATKNDEPTSLSKNTIRKIDHYSDSWNTQEKIKWFNNISNTNLLQEKRNYISNKANNITQNKIIQLIKDSVGEENVGLRQTLTVETINNKDNNKNTFHFINTGDKENILQGVKQNVGALYNEHYNPTILNSAIEPQNIDDYLLVYDENYPDRIYKLPPVYAANIVKYIYQNYTPHPKYLDVDIRFENYYDYYEGTQIPFEKSAKIVTLTSAKNNDFFVQYGLTSTHDKKTNTEKYIILNRQEIDGVTKWVKLILKDQDSSLTEEQLSKFLIEHNLTLNARIGKSGWAKVDKIYKNKISLPLLFGTIDSSAVLDITQNNSIGLLISQIKQAANNSQLSEILTEDQLDRILLSGQLAVEKNNFQAFLAAGKTNDRIAKKVLFEFLYNLTQPLQSSKMKIINSNGNAFVYSILTNIINHIRSAYNSQPTPEKKLEYIKSEMYYLEKFFMFITGTKQGIFESIITGFGLQNIVDYIVDFNKFLDSIIQIFTSIDFIKFSSMINNWYAKYPYKAYGNPNDNYYELSRSETLFYLVKSINENKLKIGLKNLISNINFERFLNPDSQYSLYSFVLRAHELSGNDLSTENKNSLKSLLNKFNAYKNQPAEKYQNIKEGLKSIIDLISLDTFSRAMEHFLNKNIKKETLNISGVLFENNYSKYLNNSEMVTALIASIAQEYNNEDKQIPNKLKQLKEAIITLGNLSSATSSIAGLNIPASDENKFSINDIAAFDLIRFPEVKKDDLSFKIINKYDLNKIEDLQNKIQNAVNSGKNFIKFSIEEANFLKEIALVSNEEFSNLQAILDKINRYLAIVKKLDLSSYGKEANAYKIDFKDNPLKPVKTIGDIAYRSALLNTQSDTQYKEVYKFLYNQISPILLQMMQHNLNGIVSQDMQMFALWIQIAYELKNNNKDIKLEQIQTILTKLFDFINQKQVKDLVTNYSKVLNPIPSFNSLLGSDEQNYSTILKIAYGLTDNVAMAKMLKEFDFINKFLSTLNTEYNESIKSILNKNIFLLAKFVALINSSDIFPTFFLESQSMFLNNFIKSDLNQITPLISDEYDLDIVYKNYLEETKLSKILSLVGLNSSIMSPFTILSFPQILIWAGISDKENNGNLAYIISNIPNSLETISFDDLNQKIIPLFDKLENKKIIKETVADKNINLDVSYLNWIKNHIIAFNGEDSILFGINIKKTYEKIFYAVTNEKEVTDLISYTDSASYLAKVNYAYLQKNKKEIYTGDISKYLSNPFLMASFVANLDSKYKVTINSIEYVIIGQETTADYLYPVINEENLQVDTKRQALVYVNTNGFDRMRSAYPTFAIKNYLLVKSNPNKSMQVMQNGKLVSKKQTPELLKEDLSNKIATYANNYIPKVYLAAELDPINPERSIRITLVQSIIKAISNVQTFSVIILISLVLLSVYFIIRRYINIRNKVIGILRSQGYRSVEIAFAFSSFCWMSTFIGGLSGYIIGHFAQGFTFEIFSSYWTLPTNIISFNWMTLFITILVPIIATSMLIFVITLMSMRLKPVEMMSGLSDLQIGGFAQKIAVLFRRLPIKSRFVATLTLNNFWKLFSLFISFAITSLITMFSLSSLNVFSKSIQRTYQNRDYKYKMDLETPTTEGGPYVLFDKNNIDNLLYMPDDLSASSSATTKNQTDYNSPFYFKPGYVYNTDVINKPYAPAVLTKSSLDVTLDTSVKLSPWDVVFASLPETQKARVIEIFKNVSTDMMLSQNLWYEPTQKRATAEQSKQELDNFFATKDNDINSEKTSFFWFTSNAPSGTGIQTSSSSGQFYYVEWDKENNYYKKPAIIKTNTVRQKYREFLIDAYKQIKTNDFFMSFGGVVWNDSTNEKYSYAKSFFKNESINVYGYKNNSKFVSLRNAKNKDLNQLLIDKSKDINIESDDLNKTKLPILINELSAKKFNLQIGSVISLPVLNHIDRFVNKVLNKEAPNNTYTFEVVGINNTFINTEFITTKEIVDKITGLDKLTYALKEARMPELKVLLDNNHANEKEVVEWFNNNYEAFNGIFSNDSAPVQTISTLTTYSSSGYWGAIQSFDANNSDEKSLTDFYQKIFVGQLSTKPMFYETVKSYNDIHNITPKDPTQKQQFYEDLYARVRNKIVPEFLGLQENDLSYIDWGKEAIQSKPIADSEIKKKMVQAINKMYGVNGDSIYGKDILYAASNNVDSKDIEAGFINEIAKTITSITLAFIVISFIVSIIILIMITKSMVASNEESIATFSILGYTNKEKLFLFFFNYIPIILLASLLMIPVTLGLIASFNAFLIATSQMVLPLTLYQSTIMLSMIVSLLVFSITSIFAWISLNKIKPIYLLKGK</sequence>
<accession>A0ABZ2RQG1</accession>
<evidence type="ECO:0000313" key="9">
    <source>
        <dbReference type="Proteomes" id="UP001460679"/>
    </source>
</evidence>
<comment type="subcellular location">
    <subcellularLocation>
        <location evidence="1">Cell membrane</location>
        <topology evidence="1">Multi-pass membrane protein</topology>
    </subcellularLocation>
</comment>
<proteinExistence type="predicted"/>
<evidence type="ECO:0000256" key="3">
    <source>
        <dbReference type="ARBA" id="ARBA00022692"/>
    </source>
</evidence>
<protein>
    <submittedName>
        <fullName evidence="8">ABC transporter permease</fullName>
    </submittedName>
</protein>
<gene>
    <name evidence="8" type="ORF">WG616_03210</name>
</gene>
<feature type="transmembrane region" description="Helical" evidence="6">
    <location>
        <begin position="2622"/>
        <end position="2646"/>
    </location>
</feature>
<dbReference type="RefSeq" id="WP_205499396.1">
    <property type="nucleotide sequence ID" value="NZ_CP148066.1"/>
</dbReference>
<feature type="domain" description="ABC3 transporter permease C-terminal" evidence="7">
    <location>
        <begin position="1829"/>
        <end position="1947"/>
    </location>
</feature>
<reference evidence="8" key="1">
    <citation type="submission" date="2024-03" db="EMBL/GenBank/DDBJ databases">
        <title>Complete genome sequence of Mycoplasma gypis type strain B1/T1.</title>
        <authorList>
            <person name="Spergser J."/>
        </authorList>
    </citation>
    <scope>NUCLEOTIDE SEQUENCE [LARGE SCALE GENOMIC DNA]</scope>
    <source>
        <strain evidence="8">B1/T1</strain>
    </source>
</reference>
<evidence type="ECO:0000256" key="2">
    <source>
        <dbReference type="ARBA" id="ARBA00022475"/>
    </source>
</evidence>
<dbReference type="PANTHER" id="PTHR30287">
    <property type="entry name" value="MEMBRANE COMPONENT OF PREDICTED ABC SUPERFAMILY METABOLITE UPTAKE TRANSPORTER"/>
    <property type="match status" value="1"/>
</dbReference>
<feature type="transmembrane region" description="Helical" evidence="6">
    <location>
        <begin position="2667"/>
        <end position="2696"/>
    </location>
</feature>
<evidence type="ECO:0000313" key="8">
    <source>
        <dbReference type="EMBL" id="WXL28346.1"/>
    </source>
</evidence>
<dbReference type="EMBL" id="CP148066">
    <property type="protein sequence ID" value="WXL28346.1"/>
    <property type="molecule type" value="Genomic_DNA"/>
</dbReference>
<feature type="transmembrane region" description="Helical" evidence="6">
    <location>
        <begin position="1915"/>
        <end position="1942"/>
    </location>
</feature>
<evidence type="ECO:0000256" key="6">
    <source>
        <dbReference type="SAM" id="Phobius"/>
    </source>
</evidence>
<evidence type="ECO:0000256" key="5">
    <source>
        <dbReference type="ARBA" id="ARBA00023136"/>
    </source>
</evidence>
<dbReference type="InterPro" id="IPR003838">
    <property type="entry name" value="ABC3_permease_C"/>
</dbReference>
<keyword evidence="4 6" id="KW-1133">Transmembrane helix</keyword>
<keyword evidence="3 6" id="KW-0812">Transmembrane</keyword>
<dbReference type="Pfam" id="PF02687">
    <property type="entry name" value="FtsX"/>
    <property type="match status" value="2"/>
</dbReference>
<feature type="transmembrane region" description="Helical" evidence="6">
    <location>
        <begin position="17"/>
        <end position="37"/>
    </location>
</feature>
<organism evidence="8 9">
    <name type="scientific">[Mycoplasma] gypis</name>
    <dbReference type="NCBI Taxonomy" id="92404"/>
    <lineage>
        <taxon>Bacteria</taxon>
        <taxon>Bacillati</taxon>
        <taxon>Mycoplasmatota</taxon>
        <taxon>Mycoplasmoidales</taxon>
        <taxon>Metamycoplasmataceae</taxon>
        <taxon>Metamycoplasma</taxon>
    </lineage>
</organism>
<dbReference type="Proteomes" id="UP001460679">
    <property type="component" value="Chromosome"/>
</dbReference>
<feature type="transmembrane region" description="Helical" evidence="6">
    <location>
        <begin position="1869"/>
        <end position="1895"/>
    </location>
</feature>
<dbReference type="InterPro" id="IPR038766">
    <property type="entry name" value="Membrane_comp_ABC_pdt"/>
</dbReference>
<evidence type="ECO:0000256" key="1">
    <source>
        <dbReference type="ARBA" id="ARBA00004651"/>
    </source>
</evidence>
<feature type="transmembrane region" description="Helical" evidence="6">
    <location>
        <begin position="1828"/>
        <end position="1849"/>
    </location>
</feature>
<keyword evidence="5 6" id="KW-0472">Membrane</keyword>
<feature type="transmembrane region" description="Helical" evidence="6">
    <location>
        <begin position="1989"/>
        <end position="2010"/>
    </location>
</feature>
<name>A0ABZ2RQG1_9BACT</name>